<reference evidence="2" key="1">
    <citation type="submission" date="2015-06" db="EMBL/GenBank/DDBJ databases">
        <authorList>
            <person name="Liu B."/>
            <person name="Wang J."/>
            <person name="Zhu Y."/>
            <person name="Liu G."/>
            <person name="Chen Q."/>
            <person name="Zheng C."/>
            <person name="Che J."/>
            <person name="Ge C."/>
            <person name="Shi H."/>
            <person name="Pan Z."/>
            <person name="Liu X."/>
        </authorList>
    </citation>
    <scope>NUCLEOTIDE SEQUENCE [LARGE SCALE GENOMIC DNA]</scope>
    <source>
        <strain evidence="2">DSM 16346</strain>
    </source>
</reference>
<evidence type="ECO:0000259" key="1">
    <source>
        <dbReference type="SMART" id="SM00471"/>
    </source>
</evidence>
<keyword evidence="3" id="KW-1185">Reference proteome</keyword>
<gene>
    <name evidence="2" type="ORF">AB986_15530</name>
</gene>
<sequence>MKIIEKAIETAGIAHDGQYRKKSTLPYLSHPVTVGFYLLESGSSEEVVAAGILHDVLEDTSLSFDNVKAEFGEVIANLVFECSEPDKSLEWEERKLHTINKLKTASFSVKQITCADKLHNLRTIQRDLRNEGPLVWERFNRGRDQQQWYYNTIYTSLMTDLSSEQSSFPLFEKLQKTIAAVFH</sequence>
<dbReference type="RefSeq" id="WP_048312163.1">
    <property type="nucleotide sequence ID" value="NZ_CP119526.1"/>
</dbReference>
<dbReference type="InterPro" id="IPR003607">
    <property type="entry name" value="HD/PDEase_dom"/>
</dbReference>
<dbReference type="SMART" id="SM00471">
    <property type="entry name" value="HDc"/>
    <property type="match status" value="1"/>
</dbReference>
<name>A0A0J6FSG0_9BACL</name>
<protein>
    <submittedName>
        <fullName evidence="2">Phosphohydrolase</fullName>
    </submittedName>
</protein>
<dbReference type="PANTHER" id="PTHR46246">
    <property type="entry name" value="GUANOSINE-3',5'-BIS(DIPHOSPHATE) 3'-PYROPHOSPHOHYDROLASE MESH1"/>
    <property type="match status" value="1"/>
</dbReference>
<comment type="caution">
    <text evidence="2">The sequence shown here is derived from an EMBL/GenBank/DDBJ whole genome shotgun (WGS) entry which is preliminary data.</text>
</comment>
<evidence type="ECO:0000313" key="3">
    <source>
        <dbReference type="Proteomes" id="UP000035996"/>
    </source>
</evidence>
<dbReference type="Pfam" id="PF13328">
    <property type="entry name" value="HD_4"/>
    <property type="match status" value="1"/>
</dbReference>
<dbReference type="SUPFAM" id="SSF109604">
    <property type="entry name" value="HD-domain/PDEase-like"/>
    <property type="match status" value="1"/>
</dbReference>
<dbReference type="EMBL" id="LELK01000004">
    <property type="protein sequence ID" value="KMM37272.1"/>
    <property type="molecule type" value="Genomic_DNA"/>
</dbReference>
<feature type="domain" description="HD/PDEase" evidence="1">
    <location>
        <begin position="23"/>
        <end position="130"/>
    </location>
</feature>
<dbReference type="Proteomes" id="UP000035996">
    <property type="component" value="Unassembled WGS sequence"/>
</dbReference>
<organism evidence="2 3">
    <name type="scientific">Guptibacillus hwajinpoensis</name>
    <dbReference type="NCBI Taxonomy" id="208199"/>
    <lineage>
        <taxon>Bacteria</taxon>
        <taxon>Bacillati</taxon>
        <taxon>Bacillota</taxon>
        <taxon>Bacilli</taxon>
        <taxon>Bacillales</taxon>
        <taxon>Guptibacillaceae</taxon>
        <taxon>Guptibacillus</taxon>
    </lineage>
</organism>
<dbReference type="InterPro" id="IPR052194">
    <property type="entry name" value="MESH1"/>
</dbReference>
<dbReference type="Gene3D" id="1.10.3210.10">
    <property type="entry name" value="Hypothetical protein af1432"/>
    <property type="match status" value="1"/>
</dbReference>
<dbReference type="STRING" id="157733.AB986_15530"/>
<dbReference type="OrthoDB" id="9802385at2"/>
<dbReference type="AlphaFoldDB" id="A0A0J6FSG0"/>
<dbReference type="GO" id="GO:0008893">
    <property type="term" value="F:guanosine-3',5'-bis(diphosphate) 3'-diphosphatase activity"/>
    <property type="evidence" value="ECO:0007669"/>
    <property type="project" value="TreeGrafter"/>
</dbReference>
<proteinExistence type="predicted"/>
<dbReference type="PANTHER" id="PTHR46246:SF1">
    <property type="entry name" value="GUANOSINE-3',5'-BIS(DIPHOSPHATE) 3'-PYROPHOSPHOHYDROLASE MESH1"/>
    <property type="match status" value="1"/>
</dbReference>
<evidence type="ECO:0000313" key="2">
    <source>
        <dbReference type="EMBL" id="KMM37272.1"/>
    </source>
</evidence>
<accession>A0A0J6FSG0</accession>